<protein>
    <submittedName>
        <fullName evidence="1">Uncharacterized protein</fullName>
    </submittedName>
</protein>
<organism evidence="1 2">
    <name type="scientific">Trifolium pratense</name>
    <name type="common">Red clover</name>
    <dbReference type="NCBI Taxonomy" id="57577"/>
    <lineage>
        <taxon>Eukaryota</taxon>
        <taxon>Viridiplantae</taxon>
        <taxon>Streptophyta</taxon>
        <taxon>Embryophyta</taxon>
        <taxon>Tracheophyta</taxon>
        <taxon>Spermatophyta</taxon>
        <taxon>Magnoliopsida</taxon>
        <taxon>eudicotyledons</taxon>
        <taxon>Gunneridae</taxon>
        <taxon>Pentapetalae</taxon>
        <taxon>rosids</taxon>
        <taxon>fabids</taxon>
        <taxon>Fabales</taxon>
        <taxon>Fabaceae</taxon>
        <taxon>Papilionoideae</taxon>
        <taxon>50 kb inversion clade</taxon>
        <taxon>NPAAA clade</taxon>
        <taxon>Hologalegina</taxon>
        <taxon>IRL clade</taxon>
        <taxon>Trifolieae</taxon>
        <taxon>Trifolium</taxon>
    </lineage>
</organism>
<evidence type="ECO:0000313" key="2">
    <source>
        <dbReference type="Proteomes" id="UP001177021"/>
    </source>
</evidence>
<reference evidence="1" key="1">
    <citation type="submission" date="2023-10" db="EMBL/GenBank/DDBJ databases">
        <authorList>
            <person name="Rodriguez Cubillos JULIANA M."/>
            <person name="De Vega J."/>
        </authorList>
    </citation>
    <scope>NUCLEOTIDE SEQUENCE</scope>
</reference>
<keyword evidence="2" id="KW-1185">Reference proteome</keyword>
<proteinExistence type="predicted"/>
<accession>A0ACB0J015</accession>
<dbReference type="Proteomes" id="UP001177021">
    <property type="component" value="Unassembled WGS sequence"/>
</dbReference>
<sequence>MEGQQNKRKRVYSVEPNKVMQAKFSRNYINYLAPALMKIKERRSSIEAKNVENVVKYEVDMAMVFSSQGFAWSNALKLKLQKDGGEGSSRINYQQNDMGPLDFSKKNCSKFEASKILEEKKLVEENEIVDDQLRCLRKLIPGGEEIMCDEQMVSELESYVSCLQMQRSILSSLSYSPSKFVVCATLSSYWIVAGTLYK</sequence>
<comment type="caution">
    <text evidence="1">The sequence shown here is derived from an EMBL/GenBank/DDBJ whole genome shotgun (WGS) entry which is preliminary data.</text>
</comment>
<dbReference type="EMBL" id="CASHSV030000013">
    <property type="protein sequence ID" value="CAJ2637777.1"/>
    <property type="molecule type" value="Genomic_DNA"/>
</dbReference>
<evidence type="ECO:0000313" key="1">
    <source>
        <dbReference type="EMBL" id="CAJ2637777.1"/>
    </source>
</evidence>
<gene>
    <name evidence="1" type="ORF">MILVUS5_LOCUS8085</name>
</gene>
<name>A0ACB0J015_TRIPR</name>